<evidence type="ECO:0000313" key="2">
    <source>
        <dbReference type="EMBL" id="CAF1267422.1"/>
    </source>
</evidence>
<sequence length="101" mass="12268">MRRRVSNFLSPSYLNITNRNTHEYSRYRDSRSPRRKSTSEFNNIHPKSHRTCRTLSYNNESERFPVPDDKVPWNVIYNDYEPFEYTAERIRQNPKTDPIDP</sequence>
<dbReference type="EMBL" id="CAJNOT010001947">
    <property type="protein sequence ID" value="CAF1267422.1"/>
    <property type="molecule type" value="Genomic_DNA"/>
</dbReference>
<dbReference type="Pfam" id="PF25969">
    <property type="entry name" value="NUDT9_N"/>
    <property type="match status" value="1"/>
</dbReference>
<feature type="region of interest" description="Disordered" evidence="1">
    <location>
        <begin position="20"/>
        <end position="50"/>
    </location>
</feature>
<dbReference type="AlphaFoldDB" id="A0A815BAD3"/>
<comment type="caution">
    <text evidence="2">The sequence shown here is derived from an EMBL/GenBank/DDBJ whole genome shotgun (WGS) entry which is preliminary data.</text>
</comment>
<dbReference type="Proteomes" id="UP000663864">
    <property type="component" value="Unassembled WGS sequence"/>
</dbReference>
<evidence type="ECO:0000313" key="3">
    <source>
        <dbReference type="Proteomes" id="UP000663864"/>
    </source>
</evidence>
<name>A0A815BAD3_9BILA</name>
<feature type="compositionally biased region" description="Basic and acidic residues" evidence="1">
    <location>
        <begin position="20"/>
        <end position="32"/>
    </location>
</feature>
<reference evidence="2" key="1">
    <citation type="submission" date="2021-02" db="EMBL/GenBank/DDBJ databases">
        <authorList>
            <person name="Nowell W R."/>
        </authorList>
    </citation>
    <scope>NUCLEOTIDE SEQUENCE</scope>
</reference>
<gene>
    <name evidence="2" type="ORF">ZHD862_LOCUS26227</name>
</gene>
<proteinExistence type="predicted"/>
<evidence type="ECO:0000256" key="1">
    <source>
        <dbReference type="SAM" id="MobiDB-lite"/>
    </source>
</evidence>
<protein>
    <submittedName>
        <fullName evidence="2">Uncharacterized protein</fullName>
    </submittedName>
</protein>
<organism evidence="2 3">
    <name type="scientific">Rotaria sordida</name>
    <dbReference type="NCBI Taxonomy" id="392033"/>
    <lineage>
        <taxon>Eukaryota</taxon>
        <taxon>Metazoa</taxon>
        <taxon>Spiralia</taxon>
        <taxon>Gnathifera</taxon>
        <taxon>Rotifera</taxon>
        <taxon>Eurotatoria</taxon>
        <taxon>Bdelloidea</taxon>
        <taxon>Philodinida</taxon>
        <taxon>Philodinidae</taxon>
        <taxon>Rotaria</taxon>
    </lineage>
</organism>
<accession>A0A815BAD3</accession>